<protein>
    <submittedName>
        <fullName evidence="7">UV damage repair endonuclease UvsE</fullName>
    </submittedName>
</protein>
<sequence length="318" mass="36236">MIIRFGFVSHALSLWNASPAHTVTWARAKQLSRHERREKLKEVTARNIAHTKRAVHYCIAHEISLFRLSSSMVPLATHPQAAWDFTAPFKEEWAELGGLIRSAGIRPSFHPNQFTLFTSPKEDVTTRAVEDITYHNKMAQAMDLSDCRFVLHVGGIYGDKENAVKRFSDNMSRLPEELKNRLMIENDDKSYQGDDVLSICIKEGLPFVFDYHHHVVCPGESSAADLMPGLFKTWEHTGLRPKIHLSSPKDGDRSRAHADGIDLEFVRPFLDMMREFDTDFDVMIEAKQKDKALLSFMDDLEKIRGVNRVAGGAVRYKP</sequence>
<reference evidence="7 8" key="1">
    <citation type="submission" date="2017-10" db="EMBL/GenBank/DDBJ databases">
        <title>Bacillus sp. nov., a halophilic bacterium isolated from a Yangshapao Lake.</title>
        <authorList>
            <person name="Wang H."/>
        </authorList>
    </citation>
    <scope>NUCLEOTIDE SEQUENCE [LARGE SCALE GENOMIC DNA]</scope>
    <source>
        <strain evidence="7 8">YSP-3</strain>
    </source>
</reference>
<evidence type="ECO:0000256" key="5">
    <source>
        <dbReference type="ARBA" id="ARBA00022801"/>
    </source>
</evidence>
<keyword evidence="3" id="KW-0227">DNA damage</keyword>
<dbReference type="AlphaFoldDB" id="A0A2W0H2U0"/>
<dbReference type="PANTHER" id="PTHR31290:SF5">
    <property type="entry name" value="UV-DAMAGE ENDONUCLEASE"/>
    <property type="match status" value="1"/>
</dbReference>
<accession>A0A2W0H2U0</accession>
<name>A0A2W0H2U0_9BACI</name>
<dbReference type="InterPro" id="IPR036237">
    <property type="entry name" value="Xyl_isomerase-like_sf"/>
</dbReference>
<dbReference type="PANTHER" id="PTHR31290">
    <property type="entry name" value="UV-DAMAGE ENDONUCLEASE"/>
    <property type="match status" value="1"/>
</dbReference>
<dbReference type="GO" id="GO:0006289">
    <property type="term" value="P:nucleotide-excision repair"/>
    <property type="evidence" value="ECO:0007669"/>
    <property type="project" value="InterPro"/>
</dbReference>
<dbReference type="Pfam" id="PF03851">
    <property type="entry name" value="UvdE"/>
    <property type="match status" value="1"/>
</dbReference>
<gene>
    <name evidence="7" type="primary">uvdE</name>
    <name evidence="7" type="ORF">CR205_17300</name>
</gene>
<dbReference type="RefSeq" id="WP_110521398.1">
    <property type="nucleotide sequence ID" value="NZ_PDOF01000003.1"/>
</dbReference>
<evidence type="ECO:0000256" key="6">
    <source>
        <dbReference type="ARBA" id="ARBA00023204"/>
    </source>
</evidence>
<keyword evidence="4" id="KW-0228">DNA excision</keyword>
<dbReference type="OrthoDB" id="9782576at2"/>
<evidence type="ECO:0000256" key="3">
    <source>
        <dbReference type="ARBA" id="ARBA00022763"/>
    </source>
</evidence>
<evidence type="ECO:0000313" key="8">
    <source>
        <dbReference type="Proteomes" id="UP000248066"/>
    </source>
</evidence>
<dbReference type="Gene3D" id="3.20.20.150">
    <property type="entry name" value="Divalent-metal-dependent TIM barrel enzymes"/>
    <property type="match status" value="1"/>
</dbReference>
<organism evidence="7 8">
    <name type="scientific">Alteribacter lacisalsi</name>
    <dbReference type="NCBI Taxonomy" id="2045244"/>
    <lineage>
        <taxon>Bacteria</taxon>
        <taxon>Bacillati</taxon>
        <taxon>Bacillota</taxon>
        <taxon>Bacilli</taxon>
        <taxon>Bacillales</taxon>
        <taxon>Bacillaceae</taxon>
        <taxon>Alteribacter</taxon>
    </lineage>
</organism>
<dbReference type="InterPro" id="IPR004601">
    <property type="entry name" value="UvdE"/>
</dbReference>
<keyword evidence="2 7" id="KW-0255">Endonuclease</keyword>
<keyword evidence="6" id="KW-0234">DNA repair</keyword>
<evidence type="ECO:0000256" key="1">
    <source>
        <dbReference type="ARBA" id="ARBA00022722"/>
    </source>
</evidence>
<dbReference type="SUPFAM" id="SSF51658">
    <property type="entry name" value="Xylose isomerase-like"/>
    <property type="match status" value="1"/>
</dbReference>
<dbReference type="EMBL" id="PDOF01000003">
    <property type="protein sequence ID" value="PYZ96123.1"/>
    <property type="molecule type" value="Genomic_DNA"/>
</dbReference>
<keyword evidence="5" id="KW-0378">Hydrolase</keyword>
<dbReference type="GO" id="GO:0016787">
    <property type="term" value="F:hydrolase activity"/>
    <property type="evidence" value="ECO:0007669"/>
    <property type="project" value="UniProtKB-KW"/>
</dbReference>
<dbReference type="Proteomes" id="UP000248066">
    <property type="component" value="Unassembled WGS sequence"/>
</dbReference>
<keyword evidence="8" id="KW-1185">Reference proteome</keyword>
<dbReference type="GO" id="GO:0004519">
    <property type="term" value="F:endonuclease activity"/>
    <property type="evidence" value="ECO:0007669"/>
    <property type="project" value="UniProtKB-KW"/>
</dbReference>
<evidence type="ECO:0000313" key="7">
    <source>
        <dbReference type="EMBL" id="PYZ96123.1"/>
    </source>
</evidence>
<dbReference type="GO" id="GO:0009411">
    <property type="term" value="P:response to UV"/>
    <property type="evidence" value="ECO:0007669"/>
    <property type="project" value="InterPro"/>
</dbReference>
<evidence type="ECO:0000256" key="4">
    <source>
        <dbReference type="ARBA" id="ARBA00022769"/>
    </source>
</evidence>
<evidence type="ECO:0000256" key="2">
    <source>
        <dbReference type="ARBA" id="ARBA00022759"/>
    </source>
</evidence>
<dbReference type="NCBIfam" id="TIGR00629">
    <property type="entry name" value="uvde"/>
    <property type="match status" value="1"/>
</dbReference>
<keyword evidence="1" id="KW-0540">Nuclease</keyword>
<proteinExistence type="predicted"/>
<comment type="caution">
    <text evidence="7">The sequence shown here is derived from an EMBL/GenBank/DDBJ whole genome shotgun (WGS) entry which is preliminary data.</text>
</comment>